<dbReference type="GO" id="GO:0006360">
    <property type="term" value="P:transcription by RNA polymerase I"/>
    <property type="evidence" value="ECO:0007669"/>
    <property type="project" value="TreeGrafter"/>
</dbReference>
<feature type="compositionally biased region" description="Gly residues" evidence="5">
    <location>
        <begin position="498"/>
        <end position="509"/>
    </location>
</feature>
<feature type="coiled-coil region" evidence="4">
    <location>
        <begin position="48"/>
        <end position="77"/>
    </location>
</feature>
<evidence type="ECO:0000256" key="3">
    <source>
        <dbReference type="ARBA" id="ARBA00023054"/>
    </source>
</evidence>
<feature type="region of interest" description="Disordered" evidence="5">
    <location>
        <begin position="16"/>
        <end position="41"/>
    </location>
</feature>
<dbReference type="GeneID" id="102194551"/>
<dbReference type="PANTHER" id="PTHR22691:SF8">
    <property type="entry name" value="PROTEIN SPT2 HOMOLOG"/>
    <property type="match status" value="1"/>
</dbReference>
<organism evidence="7 8">
    <name type="scientific">Pundamilia nyererei</name>
    <dbReference type="NCBI Taxonomy" id="303518"/>
    <lineage>
        <taxon>Eukaryota</taxon>
        <taxon>Metazoa</taxon>
        <taxon>Chordata</taxon>
        <taxon>Craniata</taxon>
        <taxon>Vertebrata</taxon>
        <taxon>Euteleostomi</taxon>
        <taxon>Actinopterygii</taxon>
        <taxon>Neopterygii</taxon>
        <taxon>Teleostei</taxon>
        <taxon>Neoteleostei</taxon>
        <taxon>Acanthomorphata</taxon>
        <taxon>Ovalentaria</taxon>
        <taxon>Cichlomorphae</taxon>
        <taxon>Cichliformes</taxon>
        <taxon>Cichlidae</taxon>
        <taxon>African cichlids</taxon>
        <taxon>Pseudocrenilabrinae</taxon>
        <taxon>Haplochromini</taxon>
        <taxon>Pundamilia</taxon>
    </lineage>
</organism>
<dbReference type="InterPro" id="IPR013256">
    <property type="entry name" value="Chromatin_SPT2"/>
</dbReference>
<feature type="compositionally biased region" description="Basic and acidic residues" evidence="5">
    <location>
        <begin position="77"/>
        <end position="93"/>
    </location>
</feature>
<feature type="compositionally biased region" description="Low complexity" evidence="5">
    <location>
        <begin position="354"/>
        <end position="368"/>
    </location>
</feature>
<dbReference type="CTD" id="144108"/>
<feature type="domain" description="SPT2 homolog N-terminal" evidence="6">
    <location>
        <begin position="1"/>
        <end position="90"/>
    </location>
</feature>
<dbReference type="GO" id="GO:0003677">
    <property type="term" value="F:DNA binding"/>
    <property type="evidence" value="ECO:0007669"/>
    <property type="project" value="TreeGrafter"/>
</dbReference>
<feature type="compositionally biased region" description="Polar residues" evidence="5">
    <location>
        <begin position="514"/>
        <end position="529"/>
    </location>
</feature>
<evidence type="ECO:0000256" key="5">
    <source>
        <dbReference type="SAM" id="MobiDB-lite"/>
    </source>
</evidence>
<feature type="compositionally biased region" description="Polar residues" evidence="5">
    <location>
        <begin position="281"/>
        <end position="306"/>
    </location>
</feature>
<evidence type="ECO:0000259" key="6">
    <source>
        <dbReference type="Pfam" id="PF22878"/>
    </source>
</evidence>
<feature type="compositionally biased region" description="Acidic residues" evidence="5">
    <location>
        <begin position="130"/>
        <end position="152"/>
    </location>
</feature>
<feature type="compositionally biased region" description="Polar residues" evidence="5">
    <location>
        <begin position="436"/>
        <end position="446"/>
    </location>
</feature>
<feature type="region of interest" description="Disordered" evidence="5">
    <location>
        <begin position="641"/>
        <end position="668"/>
    </location>
</feature>
<feature type="compositionally biased region" description="Low complexity" evidence="5">
    <location>
        <begin position="162"/>
        <end position="178"/>
    </location>
</feature>
<dbReference type="SMART" id="SM00784">
    <property type="entry name" value="SPT2"/>
    <property type="match status" value="1"/>
</dbReference>
<dbReference type="InterPro" id="IPR054552">
    <property type="entry name" value="SPT2_N"/>
</dbReference>
<sequence length="668" mass="73426">MDFDNILNIASQNQGLSSVQKRYSLQAGPPKKDPKSKGVNPAAVQALLKKQVTENKKKEWEMKKQKEELLAKRVELKSDRKARAMASRTKDNFKGYNGVPVVEVPKKRRSKHDMQEDDLNGGSFRNNTVDPEDDDEDNYEYEQTDSEPESEPEPLRPGRIAGNSSSSSGKTSSKKNNGPPKPPAPSMNFADLLKLAEKKQFEPVDLKPKVVKKEERLRTADEIKELEIERKAKKQDKDKNSKADRGRDGKSQSGYSSSQKNTFEREQKNSRPQKICLEKQSVPSGSIKKSQPTVFNDTGLSFSKLSGSDRERTKLSCSDKEKSKTSLSNSSGVINSKVPSKAMSSQVLAKQGAPKPSSSHKSSTLSDLSFRRESSSLLQGKVSGIPGNRPSGAAGTGQKSKQVSSQQIKPSQGSSSKQGPTNGDPKFGRGEPPRSGMNSAAKSGGNSVMRPSLSGPPKAGSQPQSKTGGTSGSVPKARPGGSGLQGHPGSIVSRPQGSGPGRPGSGGLVPGRPTSSSGLGPGRPTSSSGLCLLPTMFILKREKFDMPHFESNFYIHYPGPMLPPITSAYKRKYEDEEDEYDSEMDDFIDDGGEVQEEISKHIKEIFGYDRSRYRDESDYALKFMESSWKDLQKEEARSLRMAVQEDLEEERREEEELKRKNVKRKKMN</sequence>
<evidence type="ECO:0000256" key="4">
    <source>
        <dbReference type="SAM" id="Coils"/>
    </source>
</evidence>
<comment type="similarity">
    <text evidence="1">Belongs to the SPT2 family.</text>
</comment>
<feature type="compositionally biased region" description="Low complexity" evidence="5">
    <location>
        <begin position="251"/>
        <end position="260"/>
    </location>
</feature>
<dbReference type="GO" id="GO:0006334">
    <property type="term" value="P:nucleosome assembly"/>
    <property type="evidence" value="ECO:0007669"/>
    <property type="project" value="TreeGrafter"/>
</dbReference>
<feature type="compositionally biased region" description="Low complexity" evidence="5">
    <location>
        <begin position="398"/>
        <end position="412"/>
    </location>
</feature>
<dbReference type="Pfam" id="PF08243">
    <property type="entry name" value="SPT2"/>
    <property type="match status" value="1"/>
</dbReference>
<keyword evidence="3 4" id="KW-0175">Coiled coil</keyword>
<evidence type="ECO:0000256" key="2">
    <source>
        <dbReference type="ARBA" id="ARBA00013786"/>
    </source>
</evidence>
<feature type="compositionally biased region" description="Basic and acidic residues" evidence="5">
    <location>
        <begin position="307"/>
        <end position="324"/>
    </location>
</feature>
<feature type="compositionally biased region" description="Basic and acidic residues" evidence="5">
    <location>
        <begin position="194"/>
        <end position="250"/>
    </location>
</feature>
<dbReference type="GO" id="GO:0005730">
    <property type="term" value="C:nucleolus"/>
    <property type="evidence" value="ECO:0007669"/>
    <property type="project" value="TreeGrafter"/>
</dbReference>
<evidence type="ECO:0000256" key="1">
    <source>
        <dbReference type="ARBA" id="ARBA00006461"/>
    </source>
</evidence>
<dbReference type="Pfam" id="PF22878">
    <property type="entry name" value="SPT2_N"/>
    <property type="match status" value="1"/>
</dbReference>
<evidence type="ECO:0000313" key="7">
    <source>
        <dbReference type="Proteomes" id="UP000695023"/>
    </source>
</evidence>
<gene>
    <name evidence="8" type="primary">spty2d1</name>
</gene>
<dbReference type="PANTHER" id="PTHR22691">
    <property type="entry name" value="YEAST SPT2-RELATED"/>
    <property type="match status" value="1"/>
</dbReference>
<dbReference type="RefSeq" id="XP_005737779.1">
    <property type="nucleotide sequence ID" value="XM_005737722.2"/>
</dbReference>
<evidence type="ECO:0000313" key="8">
    <source>
        <dbReference type="RefSeq" id="XP_005737779.1"/>
    </source>
</evidence>
<keyword evidence="7" id="KW-1185">Reference proteome</keyword>
<proteinExistence type="inferred from homology"/>
<dbReference type="AlphaFoldDB" id="A0A9Y3VHJ3"/>
<protein>
    <recommendedName>
        <fullName evidence="2">Protein SPT2 homolog</fullName>
    </recommendedName>
</protein>
<feature type="compositionally biased region" description="Polar residues" evidence="5">
    <location>
        <begin position="325"/>
        <end position="348"/>
    </location>
</feature>
<feature type="region of interest" description="Disordered" evidence="5">
    <location>
        <begin position="77"/>
        <end position="530"/>
    </location>
</feature>
<dbReference type="GO" id="GO:0042393">
    <property type="term" value="F:histone binding"/>
    <property type="evidence" value="ECO:0007669"/>
    <property type="project" value="TreeGrafter"/>
</dbReference>
<reference evidence="8" key="1">
    <citation type="submission" date="2025-08" db="UniProtKB">
        <authorList>
            <consortium name="RefSeq"/>
        </authorList>
    </citation>
    <scope>IDENTIFICATION</scope>
</reference>
<dbReference type="Proteomes" id="UP000695023">
    <property type="component" value="Unplaced"/>
</dbReference>
<name>A0A9Y3VHJ3_9CICH</name>
<accession>A0A9Y3VHJ3</accession>